<dbReference type="SUPFAM" id="SSF53850">
    <property type="entry name" value="Periplasmic binding protein-like II"/>
    <property type="match status" value="1"/>
</dbReference>
<accession>A0A0M0GRU9</accession>
<keyword evidence="5" id="KW-1185">Reference proteome</keyword>
<evidence type="ECO:0000313" key="4">
    <source>
        <dbReference type="EMBL" id="KON92680.1"/>
    </source>
</evidence>
<keyword evidence="2" id="KW-0813">Transport</keyword>
<dbReference type="InterPro" id="IPR006061">
    <property type="entry name" value="SBP_1_CS"/>
</dbReference>
<reference evidence="5" key="1">
    <citation type="submission" date="2015-07" db="EMBL/GenBank/DDBJ databases">
        <title>Fjat-14235 jcm11544.</title>
        <authorList>
            <person name="Liu B."/>
            <person name="Wang J."/>
            <person name="Zhu Y."/>
            <person name="Liu G."/>
            <person name="Chen Q."/>
            <person name="Chen Z."/>
            <person name="Lan J."/>
            <person name="Che J."/>
            <person name="Ge C."/>
            <person name="Shi H."/>
            <person name="Pan Z."/>
            <person name="Liu X."/>
        </authorList>
    </citation>
    <scope>NUCLEOTIDE SEQUENCE [LARGE SCALE GENOMIC DNA]</scope>
    <source>
        <strain evidence="5">JCM 11544</strain>
    </source>
</reference>
<dbReference type="GO" id="GO:0055052">
    <property type="term" value="C:ATP-binding cassette (ABC) transporter complex, substrate-binding subunit-containing"/>
    <property type="evidence" value="ECO:0007669"/>
    <property type="project" value="TreeGrafter"/>
</dbReference>
<dbReference type="PANTHER" id="PTHR30061">
    <property type="entry name" value="MALTOSE-BINDING PERIPLASMIC PROTEIN"/>
    <property type="match status" value="1"/>
</dbReference>
<dbReference type="CDD" id="cd13585">
    <property type="entry name" value="PBP2_TMBP_like"/>
    <property type="match status" value="1"/>
</dbReference>
<evidence type="ECO:0000313" key="5">
    <source>
        <dbReference type="Proteomes" id="UP000037405"/>
    </source>
</evidence>
<dbReference type="EMBL" id="LGUE01000001">
    <property type="protein sequence ID" value="KON92680.1"/>
    <property type="molecule type" value="Genomic_DNA"/>
</dbReference>
<keyword evidence="3" id="KW-0732">Signal</keyword>
<dbReference type="GO" id="GO:0015768">
    <property type="term" value="P:maltose transport"/>
    <property type="evidence" value="ECO:0007669"/>
    <property type="project" value="TreeGrafter"/>
</dbReference>
<dbReference type="STRING" id="189381.GCA_900166615_03196"/>
<gene>
    <name evidence="4" type="ORF">AF331_05435</name>
</gene>
<dbReference type="PANTHER" id="PTHR30061:SF50">
    <property type="entry name" value="MALTOSE_MALTODEXTRIN-BINDING PERIPLASMIC PROTEIN"/>
    <property type="match status" value="1"/>
</dbReference>
<name>A0A0M0GRU9_9BACI</name>
<dbReference type="GO" id="GO:0042956">
    <property type="term" value="P:maltodextrin transmembrane transport"/>
    <property type="evidence" value="ECO:0007669"/>
    <property type="project" value="TreeGrafter"/>
</dbReference>
<comment type="similarity">
    <text evidence="1">Belongs to the bacterial solute-binding protein 1 family.</text>
</comment>
<proteinExistence type="inferred from homology"/>
<evidence type="ECO:0000256" key="3">
    <source>
        <dbReference type="ARBA" id="ARBA00022729"/>
    </source>
</evidence>
<evidence type="ECO:0000256" key="1">
    <source>
        <dbReference type="ARBA" id="ARBA00008520"/>
    </source>
</evidence>
<dbReference type="InterPro" id="IPR006059">
    <property type="entry name" value="SBP"/>
</dbReference>
<protein>
    <submittedName>
        <fullName evidence="4">ABC transporter substrate-binding protein</fullName>
    </submittedName>
</protein>
<sequence length="420" mass="46973">MEPIFNEGAKEVATAPKHTPEIILNFWRNKGTALENQAYEELVKTFNEEHPTIEVKMTQITYEDYELKLRTAIAAGNPPDIMTIDTPTLALYASAGALSSIDDYMRREGQIEDLAEPTLKGLKYKGDIYLSPIAESSVGLFYNIRLFEKAGVPLPSKDPDDPMTWDEVVEAASRISALSDEIIGIDPAQGFTEGESPAYYKMPLIWQFGGEIMDPHNRTAEGYLNSPESLKALQFFQDMYQSQGIAQVEMPPDAFQNDLLGMIVQGSWMTESYEQDDPQFRLGKEYGITSLPKGVQRVVPNGGWALGLSSKAAHPEEAWEFIRYATSYEGSRRYIEITGDVPARYSVTQSFPELKDYPKNIFVHQAQEYSRNRPVTSAYPVVSEAIRILYEDIGIANKDVGTAADEAVKKIEDGIKDMGE</sequence>
<dbReference type="AlphaFoldDB" id="A0A0M0GRU9"/>
<dbReference type="Proteomes" id="UP000037405">
    <property type="component" value="Unassembled WGS sequence"/>
</dbReference>
<comment type="caution">
    <text evidence="4">The sequence shown here is derived from an EMBL/GenBank/DDBJ whole genome shotgun (WGS) entry which is preliminary data.</text>
</comment>
<dbReference type="Pfam" id="PF01547">
    <property type="entry name" value="SBP_bac_1"/>
    <property type="match status" value="1"/>
</dbReference>
<evidence type="ECO:0000256" key="2">
    <source>
        <dbReference type="ARBA" id="ARBA00022448"/>
    </source>
</evidence>
<dbReference type="GO" id="GO:0055085">
    <property type="term" value="P:transmembrane transport"/>
    <property type="evidence" value="ECO:0007669"/>
    <property type="project" value="InterPro"/>
</dbReference>
<organism evidence="4 5">
    <name type="scientific">Rossellomorea marisflavi</name>
    <dbReference type="NCBI Taxonomy" id="189381"/>
    <lineage>
        <taxon>Bacteria</taxon>
        <taxon>Bacillati</taxon>
        <taxon>Bacillota</taxon>
        <taxon>Bacilli</taxon>
        <taxon>Bacillales</taxon>
        <taxon>Bacillaceae</taxon>
        <taxon>Rossellomorea</taxon>
    </lineage>
</organism>
<dbReference type="PROSITE" id="PS01037">
    <property type="entry name" value="SBP_BACTERIAL_1"/>
    <property type="match status" value="1"/>
</dbReference>
<dbReference type="PATRIC" id="fig|189381.12.peg.1221"/>
<dbReference type="Gene3D" id="3.40.190.10">
    <property type="entry name" value="Periplasmic binding protein-like II"/>
    <property type="match status" value="2"/>
</dbReference>
<dbReference type="GO" id="GO:1901982">
    <property type="term" value="F:maltose binding"/>
    <property type="evidence" value="ECO:0007669"/>
    <property type="project" value="TreeGrafter"/>
</dbReference>